<keyword evidence="2" id="KW-1003">Cell membrane</keyword>
<dbReference type="AlphaFoldDB" id="A0A2N0YZY4"/>
<dbReference type="InterPro" id="IPR005598">
    <property type="entry name" value="ATP_synth_I"/>
</dbReference>
<sequence length="129" mass="14565">MLEIKQMLKRQSKYISFLLSLYLIGWALTPFQPVFLGLIIGTGLSFFNMFLLVRRMGKFSKAIDEGKKTRSLGMLSRMAAAVFGVALALEFPEQIHLISVVIGLMTSYVVIMIDFLINTIQIGSNKKER</sequence>
<organism evidence="7 8">
    <name type="scientific">Niallia nealsonii</name>
    <dbReference type="NCBI Taxonomy" id="115979"/>
    <lineage>
        <taxon>Bacteria</taxon>
        <taxon>Bacillati</taxon>
        <taxon>Bacillota</taxon>
        <taxon>Bacilli</taxon>
        <taxon>Bacillales</taxon>
        <taxon>Bacillaceae</taxon>
        <taxon>Niallia</taxon>
    </lineage>
</organism>
<gene>
    <name evidence="7" type="ORF">CWS01_15150</name>
</gene>
<evidence type="ECO:0000256" key="6">
    <source>
        <dbReference type="SAM" id="Phobius"/>
    </source>
</evidence>
<dbReference type="EMBL" id="PISE01000032">
    <property type="protein sequence ID" value="PKG22809.1"/>
    <property type="molecule type" value="Genomic_DNA"/>
</dbReference>
<protein>
    <submittedName>
        <fullName evidence="7">ATP synthase subunit</fullName>
    </submittedName>
</protein>
<dbReference type="OrthoDB" id="2355635at2"/>
<evidence type="ECO:0000313" key="7">
    <source>
        <dbReference type="EMBL" id="PKG22809.1"/>
    </source>
</evidence>
<feature type="transmembrane region" description="Helical" evidence="6">
    <location>
        <begin position="74"/>
        <end position="91"/>
    </location>
</feature>
<dbReference type="RefSeq" id="WP_101178038.1">
    <property type="nucleotide sequence ID" value="NZ_PISE01000032.1"/>
</dbReference>
<evidence type="ECO:0000256" key="3">
    <source>
        <dbReference type="ARBA" id="ARBA00022692"/>
    </source>
</evidence>
<feature type="transmembrane region" description="Helical" evidence="6">
    <location>
        <begin position="97"/>
        <end position="117"/>
    </location>
</feature>
<dbReference type="Proteomes" id="UP000233375">
    <property type="component" value="Unassembled WGS sequence"/>
</dbReference>
<dbReference type="PANTHER" id="PTHR40035:SF1">
    <property type="entry name" value="ATP SYNTHASE PROTEIN I"/>
    <property type="match status" value="1"/>
</dbReference>
<reference evidence="7 8" key="1">
    <citation type="journal article" date="2003" name="Int. J. Syst. Evol. Microbiol.">
        <title>Bacillus nealsonii sp. nov., isolated from a spacecraft-assembly facility, whose spores are gamma-radiation resistant.</title>
        <authorList>
            <person name="Venkateswaran K."/>
            <person name="Kempf M."/>
            <person name="Chen F."/>
            <person name="Satomi M."/>
            <person name="Nicholson W."/>
            <person name="Kern R."/>
        </authorList>
    </citation>
    <scope>NUCLEOTIDE SEQUENCE [LARGE SCALE GENOMIC DNA]</scope>
    <source>
        <strain evidence="7 8">FO-92</strain>
    </source>
</reference>
<name>A0A2N0YZY4_9BACI</name>
<proteinExistence type="predicted"/>
<comment type="caution">
    <text evidence="7">The sequence shown here is derived from an EMBL/GenBank/DDBJ whole genome shotgun (WGS) entry which is preliminary data.</text>
</comment>
<keyword evidence="5 6" id="KW-0472">Membrane</keyword>
<keyword evidence="4 6" id="KW-1133">Transmembrane helix</keyword>
<comment type="subcellular location">
    <subcellularLocation>
        <location evidence="1">Cell membrane</location>
        <topology evidence="1">Multi-pass membrane protein</topology>
    </subcellularLocation>
</comment>
<evidence type="ECO:0000256" key="4">
    <source>
        <dbReference type="ARBA" id="ARBA00022989"/>
    </source>
</evidence>
<accession>A0A2N0YZY4</accession>
<evidence type="ECO:0000256" key="2">
    <source>
        <dbReference type="ARBA" id="ARBA00022475"/>
    </source>
</evidence>
<feature type="transmembrane region" description="Helical" evidence="6">
    <location>
        <begin position="34"/>
        <end position="53"/>
    </location>
</feature>
<dbReference type="Pfam" id="PF03899">
    <property type="entry name" value="ATP-synt_I"/>
    <property type="match status" value="1"/>
</dbReference>
<feature type="transmembrane region" description="Helical" evidence="6">
    <location>
        <begin position="12"/>
        <end position="28"/>
    </location>
</feature>
<evidence type="ECO:0000313" key="8">
    <source>
        <dbReference type="Proteomes" id="UP000233375"/>
    </source>
</evidence>
<keyword evidence="3 6" id="KW-0812">Transmembrane</keyword>
<dbReference type="PANTHER" id="PTHR40035">
    <property type="entry name" value="ATP SYNTHASE PROTEIN I"/>
    <property type="match status" value="1"/>
</dbReference>
<keyword evidence="8" id="KW-1185">Reference proteome</keyword>
<dbReference type="GO" id="GO:0005886">
    <property type="term" value="C:plasma membrane"/>
    <property type="evidence" value="ECO:0007669"/>
    <property type="project" value="UniProtKB-SubCell"/>
</dbReference>
<evidence type="ECO:0000256" key="1">
    <source>
        <dbReference type="ARBA" id="ARBA00004651"/>
    </source>
</evidence>
<dbReference type="InterPro" id="IPR039072">
    <property type="entry name" value="ATP_synth_I_Bacilli"/>
</dbReference>
<evidence type="ECO:0000256" key="5">
    <source>
        <dbReference type="ARBA" id="ARBA00023136"/>
    </source>
</evidence>